<accession>A0A6N6MZP6</accession>
<dbReference type="GO" id="GO:0016747">
    <property type="term" value="F:acyltransferase activity, transferring groups other than amino-acyl groups"/>
    <property type="evidence" value="ECO:0007669"/>
    <property type="project" value="InterPro"/>
</dbReference>
<dbReference type="EMBL" id="VZZJ01000001">
    <property type="protein sequence ID" value="KAB1076070.1"/>
    <property type="molecule type" value="Genomic_DNA"/>
</dbReference>
<proteinExistence type="predicted"/>
<keyword evidence="3" id="KW-1185">Reference proteome</keyword>
<dbReference type="PROSITE" id="PS51186">
    <property type="entry name" value="GNAT"/>
    <property type="match status" value="1"/>
</dbReference>
<dbReference type="InterPro" id="IPR016181">
    <property type="entry name" value="Acyl_CoA_acyltransferase"/>
</dbReference>
<sequence length="191" mass="20979">MGFRHAMLSARLHLRRGDLPPLQRQRIRSLGLRGGPARTVMEPRYDRNRSRVADVHAHLLLCEGSFSPPLGDRVSIDDYAAKLVARAGRFEAWAGSDLIGLVAIYCNAPDRQDAFVTNVSVVPHRVREGIGLRLLGDATTYVRSLAFRRLVLSVDRSAGALGLYHRSGFQAEASDGETMRMVLGLSKDAAS</sequence>
<keyword evidence="2" id="KW-0808">Transferase</keyword>
<evidence type="ECO:0000313" key="3">
    <source>
        <dbReference type="Proteomes" id="UP000441523"/>
    </source>
</evidence>
<reference evidence="2 3" key="1">
    <citation type="submission" date="2019-09" db="EMBL/GenBank/DDBJ databases">
        <title>YIM 132548 draft genome.</title>
        <authorList>
            <person name="Jiang L."/>
        </authorList>
    </citation>
    <scope>NUCLEOTIDE SEQUENCE [LARGE SCALE GENOMIC DNA]</scope>
    <source>
        <strain evidence="2 3">YIM 132548</strain>
    </source>
</reference>
<dbReference type="Proteomes" id="UP000441523">
    <property type="component" value="Unassembled WGS sequence"/>
</dbReference>
<protein>
    <submittedName>
        <fullName evidence="2">GNAT family N-acetyltransferase</fullName>
    </submittedName>
</protein>
<name>A0A6N6MZP6_9HYPH</name>
<dbReference type="Pfam" id="PF00583">
    <property type="entry name" value="Acetyltransf_1"/>
    <property type="match status" value="1"/>
</dbReference>
<dbReference type="AlphaFoldDB" id="A0A6N6MZP6"/>
<dbReference type="SUPFAM" id="SSF55729">
    <property type="entry name" value="Acyl-CoA N-acyltransferases (Nat)"/>
    <property type="match status" value="1"/>
</dbReference>
<gene>
    <name evidence="2" type="ORF">F6X51_00575</name>
</gene>
<dbReference type="InterPro" id="IPR000182">
    <property type="entry name" value="GNAT_dom"/>
</dbReference>
<evidence type="ECO:0000313" key="2">
    <source>
        <dbReference type="EMBL" id="KAB1076070.1"/>
    </source>
</evidence>
<evidence type="ECO:0000259" key="1">
    <source>
        <dbReference type="PROSITE" id="PS51186"/>
    </source>
</evidence>
<organism evidence="2 3">
    <name type="scientific">Methylobacterium planeticum</name>
    <dbReference type="NCBI Taxonomy" id="2615211"/>
    <lineage>
        <taxon>Bacteria</taxon>
        <taxon>Pseudomonadati</taxon>
        <taxon>Pseudomonadota</taxon>
        <taxon>Alphaproteobacteria</taxon>
        <taxon>Hyphomicrobiales</taxon>
        <taxon>Methylobacteriaceae</taxon>
        <taxon>Methylobacterium</taxon>
    </lineage>
</organism>
<dbReference type="CDD" id="cd04301">
    <property type="entry name" value="NAT_SF"/>
    <property type="match status" value="1"/>
</dbReference>
<feature type="domain" description="N-acetyltransferase" evidence="1">
    <location>
        <begin position="43"/>
        <end position="190"/>
    </location>
</feature>
<dbReference type="Gene3D" id="3.40.630.30">
    <property type="match status" value="1"/>
</dbReference>
<comment type="caution">
    <text evidence="2">The sequence shown here is derived from an EMBL/GenBank/DDBJ whole genome shotgun (WGS) entry which is preliminary data.</text>
</comment>